<dbReference type="InterPro" id="IPR000719">
    <property type="entry name" value="Prot_kinase_dom"/>
</dbReference>
<keyword evidence="4" id="KW-0067">ATP-binding</keyword>
<keyword evidence="2" id="KW-0547">Nucleotide-binding</keyword>
<accession>A0A4Q7SAK1</accession>
<sequence>MTESKGANPPKSAPLPIGTLLANYRIVKKLASGGFSFVYLATDETGAPVAIKEYLPSSLARRSPGELIPVVPDENAASFRLGLKYFFEEGRSLARISHPSVVRVVNFFRENATVYMVMNYELGKTLQEHILQARQQGKSKVLRERFIRKVFHDLMSGLREVHIHKLLHLDIKPGNIYLREDESPILLDFGAARQILTMEAARFQPMYTPGFAAPELYGKHSDLGPWTDIYSLGATLYACMAGMPPQEANQREKDDRMAESIARLRTTYTNGLVDLVEWCLRLTPSERPQSVFRLQKELRDQSNALGEQSAAAAAANPVTMPAGERMNATSRFMTLLRRREERGTAKPAHETDNQ</sequence>
<reference evidence="6 7" key="1">
    <citation type="journal article" date="2015" name="Stand. Genomic Sci.">
        <title>Genomic Encyclopedia of Bacterial and Archaeal Type Strains, Phase III: the genomes of soil and plant-associated and newly described type strains.</title>
        <authorList>
            <person name="Whitman W.B."/>
            <person name="Woyke T."/>
            <person name="Klenk H.P."/>
            <person name="Zhou Y."/>
            <person name="Lilburn T.G."/>
            <person name="Beck B.J."/>
            <person name="De Vos P."/>
            <person name="Vandamme P."/>
            <person name="Eisen J.A."/>
            <person name="Garrity G."/>
            <person name="Hugenholtz P."/>
            <person name="Kyrpides N.C."/>
        </authorList>
    </citation>
    <scope>NUCLEOTIDE SEQUENCE [LARGE SCALE GENOMIC DNA]</scope>
    <source>
        <strain evidence="6 7">ASC-9842</strain>
    </source>
</reference>
<proteinExistence type="predicted"/>
<dbReference type="SMART" id="SM00220">
    <property type="entry name" value="S_TKc"/>
    <property type="match status" value="1"/>
</dbReference>
<evidence type="ECO:0000256" key="2">
    <source>
        <dbReference type="ARBA" id="ARBA00022741"/>
    </source>
</evidence>
<protein>
    <submittedName>
        <fullName evidence="6">Serine/threonine protein kinase</fullName>
    </submittedName>
</protein>
<dbReference type="GO" id="GO:0004674">
    <property type="term" value="F:protein serine/threonine kinase activity"/>
    <property type="evidence" value="ECO:0007669"/>
    <property type="project" value="UniProtKB-KW"/>
</dbReference>
<evidence type="ECO:0000313" key="6">
    <source>
        <dbReference type="EMBL" id="RZT42768.1"/>
    </source>
</evidence>
<dbReference type="Proteomes" id="UP000291078">
    <property type="component" value="Unassembled WGS sequence"/>
</dbReference>
<organism evidence="6 7">
    <name type="scientific">Cupriavidus agavae</name>
    <dbReference type="NCBI Taxonomy" id="1001822"/>
    <lineage>
        <taxon>Bacteria</taxon>
        <taxon>Pseudomonadati</taxon>
        <taxon>Pseudomonadota</taxon>
        <taxon>Betaproteobacteria</taxon>
        <taxon>Burkholderiales</taxon>
        <taxon>Burkholderiaceae</taxon>
        <taxon>Cupriavidus</taxon>
    </lineage>
</organism>
<dbReference type="PROSITE" id="PS50011">
    <property type="entry name" value="PROTEIN_KINASE_DOM"/>
    <property type="match status" value="1"/>
</dbReference>
<evidence type="ECO:0000256" key="4">
    <source>
        <dbReference type="ARBA" id="ARBA00022840"/>
    </source>
</evidence>
<evidence type="ECO:0000256" key="1">
    <source>
        <dbReference type="ARBA" id="ARBA00022679"/>
    </source>
</evidence>
<evidence type="ECO:0000313" key="7">
    <source>
        <dbReference type="Proteomes" id="UP000291078"/>
    </source>
</evidence>
<name>A0A4Q7SAK1_9BURK</name>
<keyword evidence="6" id="KW-0723">Serine/threonine-protein kinase</keyword>
<dbReference type="InterPro" id="IPR011009">
    <property type="entry name" value="Kinase-like_dom_sf"/>
</dbReference>
<evidence type="ECO:0000256" key="3">
    <source>
        <dbReference type="ARBA" id="ARBA00022777"/>
    </source>
</evidence>
<keyword evidence="3 6" id="KW-0418">Kinase</keyword>
<gene>
    <name evidence="6" type="ORF">EV147_1811</name>
</gene>
<dbReference type="EMBL" id="SGXM01000001">
    <property type="protein sequence ID" value="RZT42768.1"/>
    <property type="molecule type" value="Genomic_DNA"/>
</dbReference>
<dbReference type="PANTHER" id="PTHR43289:SF6">
    <property type="entry name" value="SERINE_THREONINE-PROTEIN KINASE NEKL-3"/>
    <property type="match status" value="1"/>
</dbReference>
<dbReference type="CDD" id="cd14014">
    <property type="entry name" value="STKc_PknB_like"/>
    <property type="match status" value="1"/>
</dbReference>
<dbReference type="Gene3D" id="1.10.510.10">
    <property type="entry name" value="Transferase(Phosphotransferase) domain 1"/>
    <property type="match status" value="1"/>
</dbReference>
<dbReference type="AlphaFoldDB" id="A0A4Q7SAK1"/>
<comment type="caution">
    <text evidence="6">The sequence shown here is derived from an EMBL/GenBank/DDBJ whole genome shotgun (WGS) entry which is preliminary data.</text>
</comment>
<dbReference type="InterPro" id="IPR008271">
    <property type="entry name" value="Ser/Thr_kinase_AS"/>
</dbReference>
<keyword evidence="7" id="KW-1185">Reference proteome</keyword>
<feature type="domain" description="Protein kinase" evidence="5">
    <location>
        <begin position="24"/>
        <end position="299"/>
    </location>
</feature>
<keyword evidence="1" id="KW-0808">Transferase</keyword>
<dbReference type="SUPFAM" id="SSF56112">
    <property type="entry name" value="Protein kinase-like (PK-like)"/>
    <property type="match status" value="1"/>
</dbReference>
<dbReference type="Gene3D" id="3.30.200.20">
    <property type="entry name" value="Phosphorylase Kinase, domain 1"/>
    <property type="match status" value="1"/>
</dbReference>
<evidence type="ECO:0000259" key="5">
    <source>
        <dbReference type="PROSITE" id="PS50011"/>
    </source>
</evidence>
<dbReference type="RefSeq" id="WP_130390734.1">
    <property type="nucleotide sequence ID" value="NZ_SGXM01000001.1"/>
</dbReference>
<dbReference type="PROSITE" id="PS00108">
    <property type="entry name" value="PROTEIN_KINASE_ST"/>
    <property type="match status" value="1"/>
</dbReference>
<dbReference type="GO" id="GO:0005524">
    <property type="term" value="F:ATP binding"/>
    <property type="evidence" value="ECO:0007669"/>
    <property type="project" value="UniProtKB-KW"/>
</dbReference>
<dbReference type="OrthoDB" id="9801841at2"/>
<dbReference type="PANTHER" id="PTHR43289">
    <property type="entry name" value="MITOGEN-ACTIVATED PROTEIN KINASE KINASE KINASE 20-RELATED"/>
    <property type="match status" value="1"/>
</dbReference>
<dbReference type="Pfam" id="PF00069">
    <property type="entry name" value="Pkinase"/>
    <property type="match status" value="1"/>
</dbReference>